<gene>
    <name evidence="1" type="ORF">L6452_12959</name>
</gene>
<proteinExistence type="predicted"/>
<dbReference type="Proteomes" id="UP001055879">
    <property type="component" value="Linkage Group LG04"/>
</dbReference>
<name>A0ACB9CGV1_ARCLA</name>
<reference evidence="2" key="1">
    <citation type="journal article" date="2022" name="Mol. Ecol. Resour.">
        <title>The genomes of chicory, endive, great burdock and yacon provide insights into Asteraceae palaeo-polyploidization history and plant inulin production.</title>
        <authorList>
            <person name="Fan W."/>
            <person name="Wang S."/>
            <person name="Wang H."/>
            <person name="Wang A."/>
            <person name="Jiang F."/>
            <person name="Liu H."/>
            <person name="Zhao H."/>
            <person name="Xu D."/>
            <person name="Zhang Y."/>
        </authorList>
    </citation>
    <scope>NUCLEOTIDE SEQUENCE [LARGE SCALE GENOMIC DNA]</scope>
    <source>
        <strain evidence="2">cv. Niubang</strain>
    </source>
</reference>
<accession>A0ACB9CGV1</accession>
<organism evidence="1 2">
    <name type="scientific">Arctium lappa</name>
    <name type="common">Greater burdock</name>
    <name type="synonym">Lappa major</name>
    <dbReference type="NCBI Taxonomy" id="4217"/>
    <lineage>
        <taxon>Eukaryota</taxon>
        <taxon>Viridiplantae</taxon>
        <taxon>Streptophyta</taxon>
        <taxon>Embryophyta</taxon>
        <taxon>Tracheophyta</taxon>
        <taxon>Spermatophyta</taxon>
        <taxon>Magnoliopsida</taxon>
        <taxon>eudicotyledons</taxon>
        <taxon>Gunneridae</taxon>
        <taxon>Pentapetalae</taxon>
        <taxon>asterids</taxon>
        <taxon>campanulids</taxon>
        <taxon>Asterales</taxon>
        <taxon>Asteraceae</taxon>
        <taxon>Carduoideae</taxon>
        <taxon>Cardueae</taxon>
        <taxon>Arctiinae</taxon>
        <taxon>Arctium</taxon>
    </lineage>
</organism>
<evidence type="ECO:0000313" key="2">
    <source>
        <dbReference type="Proteomes" id="UP001055879"/>
    </source>
</evidence>
<comment type="caution">
    <text evidence="1">The sequence shown here is derived from an EMBL/GenBank/DDBJ whole genome shotgun (WGS) entry which is preliminary data.</text>
</comment>
<dbReference type="EMBL" id="CM042050">
    <property type="protein sequence ID" value="KAI3733516.1"/>
    <property type="molecule type" value="Genomic_DNA"/>
</dbReference>
<protein>
    <submittedName>
        <fullName evidence="1">Uncharacterized protein</fullName>
    </submittedName>
</protein>
<sequence>MAALAPGILLKLLNGMNSGVKPTSEHRSSLLQVTDIVPADLDEKDLWPKHGFYIKVSDSSHSIYVSLPFEQDDLVLSNKMQLGQFIYVENLEPGSPVPIAKGAKPIPGRHPFVGTPEPLMGLRGKGEKSEQRGGLNLNSNTTKSCAPRRGSWGTGQKGGEDGVCASPMVLKPCPLDFDQCTPVKGRSAMRVNFPMSPMIRGKDGTMNGGVRASSGGGLMSKTIESPAIRKSCVVNTSSMMKYSRSKSTICDRDAKILRSPFNTAEKKSITPPPSLRNTRVLSSPGTGAETKNYSNSKMASQQETSPYGDASSNTSLSFNLPGKLGLLGKEAIQQREAAQKIALQALREASATETLVRSLKNLSNLSKSAKPENPSDCFDQFLDFHSQIVQAVTEMASIKAATETTKDSPEDTPVLHEINNNSDTNSASKRRTALHKSIAAFPERNDQKSSSNLVKHFMRPYSHVNQKAKVLDNDENKNPGSCCSLSNTIKLGMQIETEAGKWFMEFLEKALEKGMKKSKGNVDSDAKKVPQSLILKVINWVEVEQCDCSKRPVHPKATQIARKLRIKMKNP</sequence>
<evidence type="ECO:0000313" key="1">
    <source>
        <dbReference type="EMBL" id="KAI3733516.1"/>
    </source>
</evidence>
<keyword evidence="2" id="KW-1185">Reference proteome</keyword>
<reference evidence="1 2" key="2">
    <citation type="journal article" date="2022" name="Mol. Ecol. Resour.">
        <title>The genomes of chicory, endive, great burdock and yacon provide insights into Asteraceae paleo-polyploidization history and plant inulin production.</title>
        <authorList>
            <person name="Fan W."/>
            <person name="Wang S."/>
            <person name="Wang H."/>
            <person name="Wang A."/>
            <person name="Jiang F."/>
            <person name="Liu H."/>
            <person name="Zhao H."/>
            <person name="Xu D."/>
            <person name="Zhang Y."/>
        </authorList>
    </citation>
    <scope>NUCLEOTIDE SEQUENCE [LARGE SCALE GENOMIC DNA]</scope>
    <source>
        <strain evidence="2">cv. Niubang</strain>
    </source>
</reference>